<evidence type="ECO:0000256" key="1">
    <source>
        <dbReference type="SAM" id="MobiDB-lite"/>
    </source>
</evidence>
<protein>
    <submittedName>
        <fullName evidence="2">Uncharacterized protein</fullName>
    </submittedName>
</protein>
<name>A0A8X6KM10_TRICU</name>
<reference evidence="2" key="1">
    <citation type="submission" date="2020-07" db="EMBL/GenBank/DDBJ databases">
        <title>Multicomponent nature underlies the extraordinary mechanical properties of spider dragline silk.</title>
        <authorList>
            <person name="Kono N."/>
            <person name="Nakamura H."/>
            <person name="Mori M."/>
            <person name="Yoshida Y."/>
            <person name="Ohtoshi R."/>
            <person name="Malay A.D."/>
            <person name="Moran D.A.P."/>
            <person name="Tomita M."/>
            <person name="Numata K."/>
            <person name="Arakawa K."/>
        </authorList>
    </citation>
    <scope>NUCLEOTIDE SEQUENCE</scope>
</reference>
<dbReference type="Proteomes" id="UP000887116">
    <property type="component" value="Unassembled WGS sequence"/>
</dbReference>
<evidence type="ECO:0000313" key="3">
    <source>
        <dbReference type="Proteomes" id="UP000887116"/>
    </source>
</evidence>
<proteinExistence type="predicted"/>
<dbReference type="AlphaFoldDB" id="A0A8X6KM10"/>
<gene>
    <name evidence="2" type="ORF">TNCT_138791</name>
</gene>
<keyword evidence="3" id="KW-1185">Reference proteome</keyword>
<organism evidence="2 3">
    <name type="scientific">Trichonephila clavata</name>
    <name type="common">Joro spider</name>
    <name type="synonym">Nephila clavata</name>
    <dbReference type="NCBI Taxonomy" id="2740835"/>
    <lineage>
        <taxon>Eukaryota</taxon>
        <taxon>Metazoa</taxon>
        <taxon>Ecdysozoa</taxon>
        <taxon>Arthropoda</taxon>
        <taxon>Chelicerata</taxon>
        <taxon>Arachnida</taxon>
        <taxon>Araneae</taxon>
        <taxon>Araneomorphae</taxon>
        <taxon>Entelegynae</taxon>
        <taxon>Araneoidea</taxon>
        <taxon>Nephilidae</taxon>
        <taxon>Trichonephila</taxon>
    </lineage>
</organism>
<sequence>MWSPERILPSKRSPASFLQSNRQLKRRQRVRGSKVESSSRDGAVTEITTKISTRSPYPIRNRSSSRGRHLEESYTARHWTESRRQPCNLRAKQMLVTLDSVLQKKDYLYQ</sequence>
<comment type="caution">
    <text evidence="2">The sequence shown here is derived from an EMBL/GenBank/DDBJ whole genome shotgun (WGS) entry which is preliminary data.</text>
</comment>
<evidence type="ECO:0000313" key="2">
    <source>
        <dbReference type="EMBL" id="GFQ78184.1"/>
    </source>
</evidence>
<accession>A0A8X6KM10</accession>
<feature type="compositionally biased region" description="Polar residues" evidence="1">
    <location>
        <begin position="46"/>
        <end position="55"/>
    </location>
</feature>
<feature type="region of interest" description="Disordered" evidence="1">
    <location>
        <begin position="1"/>
        <end position="71"/>
    </location>
</feature>
<dbReference type="EMBL" id="BMAO01021893">
    <property type="protein sequence ID" value="GFQ78184.1"/>
    <property type="molecule type" value="Genomic_DNA"/>
</dbReference>
<feature type="compositionally biased region" description="Basic residues" evidence="1">
    <location>
        <begin position="23"/>
        <end position="32"/>
    </location>
</feature>